<keyword evidence="1" id="KW-0175">Coiled coil</keyword>
<proteinExistence type="predicted"/>
<gene>
    <name evidence="2" type="ORF">NSCI0253_LOCUS17242</name>
</gene>
<sequence length="453" mass="49602">MTGSSDAALHGVVDASCDDAHITAESIDLPTKASLQCGEVGALVSDQMSETSETTDAWDIASELASEGARQFPEPTSQIRPWIGREPHALWTKVTDRAGCVMGEQLDVVEFDSVGPRRNKVSSGTWGIRDRSESWQCSPASHIQCSGCVLPHSGLDVELLLDEARSSDGEAGGPPDAVENSNALHRDTQLQVTHAWFTKDAAVRECLGDVALEAASDVSDEGSPVVIDEEEASRADSEGENNSSGWESVLVIDNFFDETPCSVCPNPHIENEPEDQTSFAEPTAFGHRGLGTFLREQCLEQEMETDLGEVEIEIEIDLDEAESEVEIEKRELREKGYRTGRRHRNSSCLLVSSRLQTLEHVTSKRFVAGFQDRGRQATLSILPKQRQHVTSSATTRIDRQRVHCRGATSASLRTMIHGRRKPSGDLCVTLPSCWMHAISGLWRFFALLTGGLC</sequence>
<accession>A0A7S1F3S6</accession>
<feature type="coiled-coil region" evidence="1">
    <location>
        <begin position="311"/>
        <end position="338"/>
    </location>
</feature>
<evidence type="ECO:0000256" key="1">
    <source>
        <dbReference type="SAM" id="Coils"/>
    </source>
</evidence>
<protein>
    <submittedName>
        <fullName evidence="2">Uncharacterized protein</fullName>
    </submittedName>
</protein>
<evidence type="ECO:0000313" key="2">
    <source>
        <dbReference type="EMBL" id="CAD8842894.1"/>
    </source>
</evidence>
<dbReference type="EMBL" id="HBFQ01024392">
    <property type="protein sequence ID" value="CAD8842894.1"/>
    <property type="molecule type" value="Transcribed_RNA"/>
</dbReference>
<organism evidence="2">
    <name type="scientific">Noctiluca scintillans</name>
    <name type="common">Sea sparkle</name>
    <name type="synonym">Red tide dinoflagellate</name>
    <dbReference type="NCBI Taxonomy" id="2966"/>
    <lineage>
        <taxon>Eukaryota</taxon>
        <taxon>Sar</taxon>
        <taxon>Alveolata</taxon>
        <taxon>Dinophyceae</taxon>
        <taxon>Noctilucales</taxon>
        <taxon>Noctilucaceae</taxon>
        <taxon>Noctiluca</taxon>
    </lineage>
</organism>
<reference evidence="2" key="1">
    <citation type="submission" date="2021-01" db="EMBL/GenBank/DDBJ databases">
        <authorList>
            <person name="Corre E."/>
            <person name="Pelletier E."/>
            <person name="Niang G."/>
            <person name="Scheremetjew M."/>
            <person name="Finn R."/>
            <person name="Kale V."/>
            <person name="Holt S."/>
            <person name="Cochrane G."/>
            <person name="Meng A."/>
            <person name="Brown T."/>
            <person name="Cohen L."/>
        </authorList>
    </citation>
    <scope>NUCLEOTIDE SEQUENCE</scope>
</reference>
<dbReference type="AlphaFoldDB" id="A0A7S1F3S6"/>
<name>A0A7S1F3S6_NOCSC</name>